<name>A0A1C2DUR4_9PSED</name>
<dbReference type="Proteomes" id="UP000095143">
    <property type="component" value="Unassembled WGS sequence"/>
</dbReference>
<dbReference type="EMBL" id="MDEN01000064">
    <property type="protein sequence ID" value="OCX18528.1"/>
    <property type="molecule type" value="Genomic_DNA"/>
</dbReference>
<gene>
    <name evidence="2" type="ORF">BBI10_16075</name>
</gene>
<reference evidence="2 3" key="1">
    <citation type="submission" date="2016-08" db="EMBL/GenBank/DDBJ databases">
        <title>Whole genome sequence of Pseudomonas graminis strain UASWS1507, a potential biological control agent for agriculture.</title>
        <authorList>
            <person name="Crovadore J."/>
            <person name="Calmin G."/>
            <person name="Chablais R."/>
            <person name="Cochard B."/>
            <person name="Lefort F."/>
        </authorList>
    </citation>
    <scope>NUCLEOTIDE SEQUENCE [LARGE SCALE GENOMIC DNA]</scope>
    <source>
        <strain evidence="2 3">UASWS1507</strain>
    </source>
</reference>
<comment type="caution">
    <text evidence="2">The sequence shown here is derived from an EMBL/GenBank/DDBJ whole genome shotgun (WGS) entry which is preliminary data.</text>
</comment>
<evidence type="ECO:0000256" key="1">
    <source>
        <dbReference type="SAM" id="MobiDB-lite"/>
    </source>
</evidence>
<sequence length="135" mass="14286">MTTINTSSLGAYSSVFTAAVKTDDSTKSDAKTASVELRGNVYGDSKAAGASESGDAPSMKEEMIKQLQEQIQQTQKMLQQQQAQLAAIQGSKTPDELKATQVMAIQQQISGTMAQLGALQASLLNLMKVKVDTTA</sequence>
<evidence type="ECO:0000313" key="3">
    <source>
        <dbReference type="Proteomes" id="UP000095143"/>
    </source>
</evidence>
<dbReference type="OrthoDB" id="7032487at2"/>
<evidence type="ECO:0008006" key="4">
    <source>
        <dbReference type="Google" id="ProtNLM"/>
    </source>
</evidence>
<dbReference type="AlphaFoldDB" id="A0A1C2DUR4"/>
<evidence type="ECO:0000313" key="2">
    <source>
        <dbReference type="EMBL" id="OCX18528.1"/>
    </source>
</evidence>
<feature type="region of interest" description="Disordered" evidence="1">
    <location>
        <begin position="42"/>
        <end position="68"/>
    </location>
</feature>
<protein>
    <recommendedName>
        <fullName evidence="4">FlxA-like protein</fullName>
    </recommendedName>
</protein>
<proteinExistence type="predicted"/>
<dbReference type="RefSeq" id="WP_065989998.1">
    <property type="nucleotide sequence ID" value="NZ_MDEN01000064.1"/>
</dbReference>
<organism evidence="2 3">
    <name type="scientific">Pseudomonas graminis</name>
    <dbReference type="NCBI Taxonomy" id="158627"/>
    <lineage>
        <taxon>Bacteria</taxon>
        <taxon>Pseudomonadati</taxon>
        <taxon>Pseudomonadota</taxon>
        <taxon>Gammaproteobacteria</taxon>
        <taxon>Pseudomonadales</taxon>
        <taxon>Pseudomonadaceae</taxon>
        <taxon>Pseudomonas</taxon>
    </lineage>
</organism>
<accession>A0A1C2DUR4</accession>